<dbReference type="GO" id="GO:0004252">
    <property type="term" value="F:serine-type endopeptidase activity"/>
    <property type="evidence" value="ECO:0007669"/>
    <property type="project" value="InterPro"/>
</dbReference>
<feature type="domain" description="AAA+ ATPase" evidence="1">
    <location>
        <begin position="107"/>
        <end position="254"/>
    </location>
</feature>
<dbReference type="GO" id="GO:0006515">
    <property type="term" value="P:protein quality control for misfolded or incompletely synthesized proteins"/>
    <property type="evidence" value="ECO:0007669"/>
    <property type="project" value="TreeGrafter"/>
</dbReference>
<dbReference type="SUPFAM" id="SSF52540">
    <property type="entry name" value="P-loop containing nucleoside triphosphate hydrolases"/>
    <property type="match status" value="1"/>
</dbReference>
<name>A0A368L4D9_9BURK</name>
<dbReference type="GO" id="GO:0003697">
    <property type="term" value="F:single-stranded DNA binding"/>
    <property type="evidence" value="ECO:0007669"/>
    <property type="project" value="TreeGrafter"/>
</dbReference>
<evidence type="ECO:0000313" key="3">
    <source>
        <dbReference type="Proteomes" id="UP000252357"/>
    </source>
</evidence>
<gene>
    <name evidence="2" type="ORF">DU000_06445</name>
</gene>
<dbReference type="Pfam" id="PF00004">
    <property type="entry name" value="AAA"/>
    <property type="match status" value="1"/>
</dbReference>
<accession>A0A368L4D9</accession>
<dbReference type="PANTHER" id="PTHR43718:SF2">
    <property type="entry name" value="LON PROTEASE HOMOLOG, MITOCHONDRIAL"/>
    <property type="match status" value="1"/>
</dbReference>
<dbReference type="InterPro" id="IPR027417">
    <property type="entry name" value="P-loop_NTPase"/>
</dbReference>
<dbReference type="Gene3D" id="3.40.50.300">
    <property type="entry name" value="P-loop containing nucleotide triphosphate hydrolases"/>
    <property type="match status" value="1"/>
</dbReference>
<dbReference type="InterPro" id="IPR003593">
    <property type="entry name" value="AAA+_ATPase"/>
</dbReference>
<keyword evidence="3" id="KW-1185">Reference proteome</keyword>
<sequence length="336" mass="37065">MENALVTLSPSASTPPEHLAMPIAGFKEVYRLSDVENALIDLPSTANEGLRSTYEKMLKAGGTRFSVKPAHMPDMSSLYHELPNFEEVLDDIRKQLSLCIETDDPLELSPMLLLGDPGIGKTHFAKRLSQILGTGYGFVSMSSLTAGWILSGSSSQWKNAKPGKVFEQLVHGTYANPLMVVDEIDKAASDGQYDPLGALYSLLEHDTAKEFTDEYAEVALDTSDMIWVATANRLHSIPEPILNRMNVYHIPAPDHTAACAIAQSIYADIRGSHTWGEKFPEEMGDGAKHKVAESSPREMRRLILNAFGNAKIAGRNEMLPEDIEFERSSKKQRIGF</sequence>
<protein>
    <submittedName>
        <fullName evidence="2">AAA family ATPase</fullName>
    </submittedName>
</protein>
<dbReference type="AlphaFoldDB" id="A0A368L4D9"/>
<organism evidence="2 3">
    <name type="scientific">Parvibium lacunae</name>
    <dbReference type="NCBI Taxonomy" id="1888893"/>
    <lineage>
        <taxon>Bacteria</taxon>
        <taxon>Pseudomonadati</taxon>
        <taxon>Pseudomonadota</taxon>
        <taxon>Betaproteobacteria</taxon>
        <taxon>Burkholderiales</taxon>
        <taxon>Alcaligenaceae</taxon>
        <taxon>Parvibium</taxon>
    </lineage>
</organism>
<dbReference type="GO" id="GO:0005524">
    <property type="term" value="F:ATP binding"/>
    <property type="evidence" value="ECO:0007669"/>
    <property type="project" value="InterPro"/>
</dbReference>
<dbReference type="SMART" id="SM00382">
    <property type="entry name" value="AAA"/>
    <property type="match status" value="1"/>
</dbReference>
<dbReference type="Proteomes" id="UP000252357">
    <property type="component" value="Unassembled WGS sequence"/>
</dbReference>
<dbReference type="GO" id="GO:0007005">
    <property type="term" value="P:mitochondrion organization"/>
    <property type="evidence" value="ECO:0007669"/>
    <property type="project" value="TreeGrafter"/>
</dbReference>
<dbReference type="OrthoDB" id="9783370at2"/>
<proteinExistence type="predicted"/>
<dbReference type="EMBL" id="QPGB01000002">
    <property type="protein sequence ID" value="RCS58448.1"/>
    <property type="molecule type" value="Genomic_DNA"/>
</dbReference>
<dbReference type="GO" id="GO:0016887">
    <property type="term" value="F:ATP hydrolysis activity"/>
    <property type="evidence" value="ECO:0007669"/>
    <property type="project" value="InterPro"/>
</dbReference>
<reference evidence="2 3" key="1">
    <citation type="journal article" date="2018" name="Int. J. Syst. Evol. Microbiol.">
        <title>Parvibium lacunae gen. nov., sp. nov., a new member of the family Alcaligenaceae isolated from a freshwater pond.</title>
        <authorList>
            <person name="Chen W.M."/>
            <person name="Xie P.B."/>
            <person name="Hsu M.Y."/>
            <person name="Sheu S.Y."/>
        </authorList>
    </citation>
    <scope>NUCLEOTIDE SEQUENCE [LARGE SCALE GENOMIC DNA]</scope>
    <source>
        <strain evidence="2 3">KMB9</strain>
    </source>
</reference>
<dbReference type="PANTHER" id="PTHR43718">
    <property type="entry name" value="LON PROTEASE"/>
    <property type="match status" value="1"/>
</dbReference>
<dbReference type="GO" id="GO:0004176">
    <property type="term" value="F:ATP-dependent peptidase activity"/>
    <property type="evidence" value="ECO:0007669"/>
    <property type="project" value="InterPro"/>
</dbReference>
<evidence type="ECO:0000313" key="2">
    <source>
        <dbReference type="EMBL" id="RCS58448.1"/>
    </source>
</evidence>
<evidence type="ECO:0000259" key="1">
    <source>
        <dbReference type="SMART" id="SM00382"/>
    </source>
</evidence>
<dbReference type="InterPro" id="IPR003959">
    <property type="entry name" value="ATPase_AAA_core"/>
</dbReference>
<dbReference type="GO" id="GO:0051131">
    <property type="term" value="P:chaperone-mediated protein complex assembly"/>
    <property type="evidence" value="ECO:0007669"/>
    <property type="project" value="TreeGrafter"/>
</dbReference>
<dbReference type="InterPro" id="IPR027065">
    <property type="entry name" value="Lon_Prtase"/>
</dbReference>
<comment type="caution">
    <text evidence="2">The sequence shown here is derived from an EMBL/GenBank/DDBJ whole genome shotgun (WGS) entry which is preliminary data.</text>
</comment>